<accession>A0AAN0T075</accession>
<proteinExistence type="predicted"/>
<reference evidence="1 2" key="1">
    <citation type="journal article" date="2015" name="Genome Announc.">
        <title>Complete genome sequences for 35 biothreat assay-relevant bacillus species.</title>
        <authorList>
            <person name="Johnson S.L."/>
            <person name="Daligault H.E."/>
            <person name="Davenport K.W."/>
            <person name="Jaissle J."/>
            <person name="Frey K.G."/>
            <person name="Ladner J.T."/>
            <person name="Broomall S.M."/>
            <person name="Bishop-Lilly K.A."/>
            <person name="Bruce D.C."/>
            <person name="Gibbons H.S."/>
            <person name="Coyne S.R."/>
            <person name="Lo C.C."/>
            <person name="Meincke L."/>
            <person name="Munk A.C."/>
            <person name="Koroleva G.I."/>
            <person name="Rosenzweig C.N."/>
            <person name="Palacios G.F."/>
            <person name="Redden C.L."/>
            <person name="Minogue T.D."/>
            <person name="Chain P.S."/>
        </authorList>
    </citation>
    <scope>NUCLEOTIDE SEQUENCE [LARGE SCALE GENOMIC DNA]</scope>
    <source>
        <strain evidence="1 2">03BB108</strain>
    </source>
</reference>
<organism evidence="1 2">
    <name type="scientific">Bacillus cereus 03BB108</name>
    <dbReference type="NCBI Taxonomy" id="451709"/>
    <lineage>
        <taxon>Bacteria</taxon>
        <taxon>Bacillati</taxon>
        <taxon>Bacillota</taxon>
        <taxon>Bacilli</taxon>
        <taxon>Bacillales</taxon>
        <taxon>Bacillaceae</taxon>
        <taxon>Bacillus</taxon>
        <taxon>Bacillus cereus group</taxon>
    </lineage>
</organism>
<dbReference type="EMBL" id="CP009641">
    <property type="protein sequence ID" value="AJI13267.1"/>
    <property type="molecule type" value="Genomic_DNA"/>
</dbReference>
<sequence>MGSLFHLAVFRGEENLDDIKLRQNPYCKLKERLGREALFR</sequence>
<protein>
    <submittedName>
        <fullName evidence="1">Uncharacterized protein</fullName>
    </submittedName>
</protein>
<evidence type="ECO:0000313" key="1">
    <source>
        <dbReference type="EMBL" id="AJI13267.1"/>
    </source>
</evidence>
<evidence type="ECO:0000313" key="2">
    <source>
        <dbReference type="Proteomes" id="UP000031861"/>
    </source>
</evidence>
<dbReference type="AlphaFoldDB" id="A0AAN0T075"/>
<name>A0AAN0T075_BACCE</name>
<gene>
    <name evidence="1" type="ORF">AK40_5213</name>
</gene>
<dbReference type="Proteomes" id="UP000031861">
    <property type="component" value="Chromosome"/>
</dbReference>